<dbReference type="EMBL" id="LR593886">
    <property type="protein sequence ID" value="VTR93089.1"/>
    <property type="molecule type" value="Genomic_DNA"/>
</dbReference>
<evidence type="ECO:0000313" key="4">
    <source>
        <dbReference type="EMBL" id="VTR93089.1"/>
    </source>
</evidence>
<keyword evidence="5" id="KW-1185">Reference proteome</keyword>
<dbReference type="KEGG" id="gms:SOIL9_46250"/>
<dbReference type="Pfam" id="PF00534">
    <property type="entry name" value="Glycos_transf_1"/>
    <property type="match status" value="1"/>
</dbReference>
<evidence type="ECO:0000313" key="5">
    <source>
        <dbReference type="Proteomes" id="UP000464178"/>
    </source>
</evidence>
<dbReference type="Proteomes" id="UP000464178">
    <property type="component" value="Chromosome"/>
</dbReference>
<dbReference type="FunFam" id="3.40.50.2000:FF:000119">
    <property type="entry name" value="Glycosyl transferase group 1"/>
    <property type="match status" value="1"/>
</dbReference>
<gene>
    <name evidence="4" type="ORF">SOIL9_46250</name>
</gene>
<dbReference type="PANTHER" id="PTHR46401">
    <property type="entry name" value="GLYCOSYLTRANSFERASE WBBK-RELATED"/>
    <property type="match status" value="1"/>
</dbReference>
<dbReference type="SUPFAM" id="SSF53756">
    <property type="entry name" value="UDP-Glycosyltransferase/glycogen phosphorylase"/>
    <property type="match status" value="1"/>
</dbReference>
<dbReference type="AlphaFoldDB" id="A0A6P2CVX2"/>
<evidence type="ECO:0000259" key="3">
    <source>
        <dbReference type="Pfam" id="PF13579"/>
    </source>
</evidence>
<proteinExistence type="predicted"/>
<dbReference type="Gene3D" id="3.40.50.2000">
    <property type="entry name" value="Glycogen Phosphorylase B"/>
    <property type="match status" value="2"/>
</dbReference>
<name>A0A6P2CVX2_9BACT</name>
<dbReference type="GO" id="GO:0009103">
    <property type="term" value="P:lipopolysaccharide biosynthetic process"/>
    <property type="evidence" value="ECO:0007669"/>
    <property type="project" value="TreeGrafter"/>
</dbReference>
<organism evidence="4 5">
    <name type="scientific">Gemmata massiliana</name>
    <dbReference type="NCBI Taxonomy" id="1210884"/>
    <lineage>
        <taxon>Bacteria</taxon>
        <taxon>Pseudomonadati</taxon>
        <taxon>Planctomycetota</taxon>
        <taxon>Planctomycetia</taxon>
        <taxon>Gemmatales</taxon>
        <taxon>Gemmataceae</taxon>
        <taxon>Gemmata</taxon>
    </lineage>
</organism>
<accession>A0A6P2CVX2</accession>
<dbReference type="InterPro" id="IPR001296">
    <property type="entry name" value="Glyco_trans_1"/>
</dbReference>
<evidence type="ECO:0000259" key="2">
    <source>
        <dbReference type="Pfam" id="PF00534"/>
    </source>
</evidence>
<keyword evidence="1 4" id="KW-0808">Transferase</keyword>
<sequence length="373" mass="40518">MRIGLNALMIAPGLAGDRVYCEELIRALTAAPGDDEFVVFVRCATTLPSCQSDRVRLVQTPVPQRSTIRRTVWEYGFLPRAVRRAGLDLIHGLGGRSPAVRGVPFVLSIADLIYRQFPQSVPLAPRLFMRLVQPYMAQRADRVIVPSASTARQVVELLGVHTDRIRLIPYGPGHTFGPVPNEGVVERVITAHNVRHPYILSVCRGYPHKNLTGLLRAFARLPALGHSTTQLVLVGDPHWSGPEISRLVNELGIADRVACTGFLELDELRALLTGATLFAFPSLAEGFGLPVLEAMACGTPVVGSNASAVCEVVGGAGVLARADDPVEFAEALARTLGDDKLRDQLRVKGRARAREFSWERCAAATLAVYHELS</sequence>
<protein>
    <recommendedName>
        <fullName evidence="6">Glycosyl transferase family 1 domain-containing protein</fullName>
    </recommendedName>
</protein>
<evidence type="ECO:0008006" key="6">
    <source>
        <dbReference type="Google" id="ProtNLM"/>
    </source>
</evidence>
<dbReference type="GO" id="GO:0016757">
    <property type="term" value="F:glycosyltransferase activity"/>
    <property type="evidence" value="ECO:0007669"/>
    <property type="project" value="InterPro"/>
</dbReference>
<evidence type="ECO:0000256" key="1">
    <source>
        <dbReference type="ARBA" id="ARBA00022679"/>
    </source>
</evidence>
<dbReference type="InterPro" id="IPR028098">
    <property type="entry name" value="Glyco_trans_4-like_N"/>
</dbReference>
<reference evidence="4 5" key="1">
    <citation type="submission" date="2019-05" db="EMBL/GenBank/DDBJ databases">
        <authorList>
            <consortium name="Science for Life Laboratories"/>
        </authorList>
    </citation>
    <scope>NUCLEOTIDE SEQUENCE [LARGE SCALE GENOMIC DNA]</scope>
    <source>
        <strain evidence="4">Soil9</strain>
    </source>
</reference>
<dbReference type="Pfam" id="PF13579">
    <property type="entry name" value="Glyco_trans_4_4"/>
    <property type="match status" value="1"/>
</dbReference>
<dbReference type="PANTHER" id="PTHR46401:SF2">
    <property type="entry name" value="GLYCOSYLTRANSFERASE WBBK-RELATED"/>
    <property type="match status" value="1"/>
</dbReference>
<feature type="domain" description="Glycosyltransferase subfamily 4-like N-terminal" evidence="3">
    <location>
        <begin position="18"/>
        <end position="171"/>
    </location>
</feature>
<dbReference type="RefSeq" id="WP_162667873.1">
    <property type="nucleotide sequence ID" value="NZ_LR593886.1"/>
</dbReference>
<dbReference type="CDD" id="cd03809">
    <property type="entry name" value="GT4_MtfB-like"/>
    <property type="match status" value="1"/>
</dbReference>
<feature type="domain" description="Glycosyl transferase family 1" evidence="2">
    <location>
        <begin position="188"/>
        <end position="351"/>
    </location>
</feature>